<dbReference type="InterPro" id="IPR012910">
    <property type="entry name" value="Plug_dom"/>
</dbReference>
<keyword evidence="5 12" id="KW-0812">Transmembrane</keyword>
<dbReference type="RefSeq" id="WP_143777154.1">
    <property type="nucleotide sequence ID" value="NZ_VKKU01000002.1"/>
</dbReference>
<comment type="similarity">
    <text evidence="12 13">Belongs to the TonB-dependent receptor family.</text>
</comment>
<keyword evidence="9 13" id="KW-0798">TonB box</keyword>
<dbReference type="Pfam" id="PF07715">
    <property type="entry name" value="Plug"/>
    <property type="match status" value="1"/>
</dbReference>
<keyword evidence="6 14" id="KW-0732">Signal</keyword>
<evidence type="ECO:0000313" key="17">
    <source>
        <dbReference type="EMBL" id="TSB01934.1"/>
    </source>
</evidence>
<dbReference type="EMBL" id="VKKU01000002">
    <property type="protein sequence ID" value="TSB01934.1"/>
    <property type="molecule type" value="Genomic_DNA"/>
</dbReference>
<feature type="domain" description="TonB-dependent receptor plug" evidence="16">
    <location>
        <begin position="54"/>
        <end position="168"/>
    </location>
</feature>
<comment type="subcellular location">
    <subcellularLocation>
        <location evidence="1 12">Cell outer membrane</location>
        <topology evidence="1 12">Multi-pass membrane protein</topology>
    </subcellularLocation>
</comment>
<keyword evidence="4" id="KW-0410">Iron transport</keyword>
<dbReference type="InterPro" id="IPR000531">
    <property type="entry name" value="Beta-barrel_TonB"/>
</dbReference>
<proteinExistence type="inferred from homology"/>
<evidence type="ECO:0000256" key="14">
    <source>
        <dbReference type="SAM" id="SignalP"/>
    </source>
</evidence>
<evidence type="ECO:0000256" key="2">
    <source>
        <dbReference type="ARBA" id="ARBA00022448"/>
    </source>
</evidence>
<keyword evidence="3 12" id="KW-1134">Transmembrane beta strand</keyword>
<keyword evidence="10 12" id="KW-0472">Membrane</keyword>
<evidence type="ECO:0000259" key="16">
    <source>
        <dbReference type="Pfam" id="PF07715"/>
    </source>
</evidence>
<evidence type="ECO:0000256" key="5">
    <source>
        <dbReference type="ARBA" id="ARBA00022692"/>
    </source>
</evidence>
<feature type="signal peptide" evidence="14">
    <location>
        <begin position="1"/>
        <end position="26"/>
    </location>
</feature>
<dbReference type="Pfam" id="PF00593">
    <property type="entry name" value="TonB_dep_Rec_b-barrel"/>
    <property type="match status" value="1"/>
</dbReference>
<dbReference type="InterPro" id="IPR036942">
    <property type="entry name" value="Beta-barrel_TonB_sf"/>
</dbReference>
<gene>
    <name evidence="17" type="ORF">FOM92_12310</name>
</gene>
<dbReference type="PROSITE" id="PS52016">
    <property type="entry name" value="TONB_DEPENDENT_REC_3"/>
    <property type="match status" value="1"/>
</dbReference>
<dbReference type="PANTHER" id="PTHR32552">
    <property type="entry name" value="FERRICHROME IRON RECEPTOR-RELATED"/>
    <property type="match status" value="1"/>
</dbReference>
<sequence length="839" mass="89685">MKISHMHGYASAIALCAALVAVPVSAQDEAAAADEEVSSLDEIVVTASGRDQTKIETSVSVTSIDAQLIQDFQPSSEAEVFKLIPGIQVPGTSGPGGNSNIAVRGLPVATGGAPFVQLQEDGLPVVLFGDIQFGNNDYWTRFDPSVANIEAVRGGSATTFASQAPGAVINYISNYGREEGGYVELKKGIDYSETQLNFRYGGPLTDSMNFHVGGSFKRGRGPLDAGYNLSDSIQVKANVTKEFGDGKGYFRLLFKYADTAEPNYTGAPALATISGGKVSNIRPFPGFDGRKDTNYSLYNQSFLIYNREGTLERVKMDGITTKQKSIGAQFRYELSDNITVDNNARYSDLSGGFASPFLGIATTASVLGSTVNGRTVQAIRYASGPNAGQLYTGTYLDNNVNVKTNIRDLGSFVNDLTIAGKFETGFAELTARVGYFYMDQTIAMDWHVNKSLRELSGNNPSQLDLFDSPTATAAANKITQEGISGYNNNWGSCCARDYDLSYTNTAPYAQLVLDNDTFNLDGSVRFEKVKASGYTIAGGAELNINSNGVLIPTMTANGTREVLDYSRSYTSWTAGALWKATPDLSIFGRASRGGRFNSDRQTVSGKFNPDGSLCTRAQATALACTDGVTPSVDFVNQYEIGLKNRGDLGGGRYTVEFTLLKGDFKRSDFEPTTTGICPGGGCVIDNSFKTQGAEFFATLRLGGFNFIANATYTKAKQKFTSTRNGTQVAGSANFGRALNIPDLSYSLSANYDVMEIATIGVTAVGQSSTFDGALVYPGKTVFNTNLKVMPLDNLEVGLNVYNLFNTYDSRGNGNGTFGGGITGTPVIGRTLTGSVRFSF</sequence>
<keyword evidence="18" id="KW-1185">Reference proteome</keyword>
<dbReference type="InterPro" id="IPR037066">
    <property type="entry name" value="Plug_dom_sf"/>
</dbReference>
<evidence type="ECO:0000256" key="9">
    <source>
        <dbReference type="ARBA" id="ARBA00023077"/>
    </source>
</evidence>
<dbReference type="GO" id="GO:0009279">
    <property type="term" value="C:cell outer membrane"/>
    <property type="evidence" value="ECO:0007669"/>
    <property type="project" value="UniProtKB-SubCell"/>
</dbReference>
<keyword evidence="17" id="KW-0675">Receptor</keyword>
<dbReference type="AlphaFoldDB" id="A0A553WB65"/>
<dbReference type="PANTHER" id="PTHR32552:SF89">
    <property type="entry name" value="CATECHOLATE SIDEROPHORE RECEPTOR FIU"/>
    <property type="match status" value="1"/>
</dbReference>
<evidence type="ECO:0000256" key="3">
    <source>
        <dbReference type="ARBA" id="ARBA00022452"/>
    </source>
</evidence>
<evidence type="ECO:0000256" key="6">
    <source>
        <dbReference type="ARBA" id="ARBA00022729"/>
    </source>
</evidence>
<evidence type="ECO:0000256" key="12">
    <source>
        <dbReference type="PROSITE-ProRule" id="PRU01360"/>
    </source>
</evidence>
<dbReference type="InterPro" id="IPR039426">
    <property type="entry name" value="TonB-dep_rcpt-like"/>
</dbReference>
<protein>
    <submittedName>
        <fullName evidence="17">TonB-dependent receptor</fullName>
    </submittedName>
</protein>
<evidence type="ECO:0000256" key="7">
    <source>
        <dbReference type="ARBA" id="ARBA00023004"/>
    </source>
</evidence>
<keyword evidence="11 12" id="KW-0998">Cell outer membrane</keyword>
<evidence type="ECO:0000256" key="4">
    <source>
        <dbReference type="ARBA" id="ARBA00022496"/>
    </source>
</evidence>
<evidence type="ECO:0000256" key="8">
    <source>
        <dbReference type="ARBA" id="ARBA00023065"/>
    </source>
</evidence>
<feature type="chain" id="PRO_5022107976" evidence="14">
    <location>
        <begin position="27"/>
        <end position="839"/>
    </location>
</feature>
<keyword evidence="2 12" id="KW-0813">Transport</keyword>
<evidence type="ECO:0000256" key="13">
    <source>
        <dbReference type="RuleBase" id="RU003357"/>
    </source>
</evidence>
<dbReference type="Gene3D" id="2.170.130.10">
    <property type="entry name" value="TonB-dependent receptor, plug domain"/>
    <property type="match status" value="1"/>
</dbReference>
<accession>A0A553WB65</accession>
<evidence type="ECO:0000256" key="11">
    <source>
        <dbReference type="ARBA" id="ARBA00023237"/>
    </source>
</evidence>
<name>A0A553WB65_9SPHN</name>
<organism evidence="17 18">
    <name type="scientific">Sphingorhabdus contaminans</name>
    <dbReference type="NCBI Taxonomy" id="1343899"/>
    <lineage>
        <taxon>Bacteria</taxon>
        <taxon>Pseudomonadati</taxon>
        <taxon>Pseudomonadota</taxon>
        <taxon>Alphaproteobacteria</taxon>
        <taxon>Sphingomonadales</taxon>
        <taxon>Sphingomonadaceae</taxon>
        <taxon>Sphingorhabdus</taxon>
    </lineage>
</organism>
<evidence type="ECO:0000259" key="15">
    <source>
        <dbReference type="Pfam" id="PF00593"/>
    </source>
</evidence>
<comment type="caution">
    <text evidence="17">The sequence shown here is derived from an EMBL/GenBank/DDBJ whole genome shotgun (WGS) entry which is preliminary data.</text>
</comment>
<reference evidence="17 18" key="1">
    <citation type="submission" date="2019-07" db="EMBL/GenBank/DDBJ databases">
        <authorList>
            <person name="Park M."/>
        </authorList>
    </citation>
    <scope>NUCLEOTIDE SEQUENCE [LARGE SCALE GENOMIC DNA]</scope>
    <source>
        <strain evidence="17 18">KCTC32445</strain>
    </source>
</reference>
<evidence type="ECO:0000256" key="1">
    <source>
        <dbReference type="ARBA" id="ARBA00004571"/>
    </source>
</evidence>
<feature type="domain" description="TonB-dependent receptor-like beta-barrel" evidence="15">
    <location>
        <begin position="284"/>
        <end position="803"/>
    </location>
</feature>
<dbReference type="Proteomes" id="UP000320160">
    <property type="component" value="Unassembled WGS sequence"/>
</dbReference>
<dbReference type="SUPFAM" id="SSF56935">
    <property type="entry name" value="Porins"/>
    <property type="match status" value="1"/>
</dbReference>
<evidence type="ECO:0000313" key="18">
    <source>
        <dbReference type="Proteomes" id="UP000320160"/>
    </source>
</evidence>
<keyword evidence="8" id="KW-0406">Ion transport</keyword>
<dbReference type="OrthoDB" id="7386960at2"/>
<keyword evidence="7" id="KW-0408">Iron</keyword>
<dbReference type="Gene3D" id="2.40.170.20">
    <property type="entry name" value="TonB-dependent receptor, beta-barrel domain"/>
    <property type="match status" value="1"/>
</dbReference>
<evidence type="ECO:0000256" key="10">
    <source>
        <dbReference type="ARBA" id="ARBA00023136"/>
    </source>
</evidence>
<dbReference type="GO" id="GO:0015344">
    <property type="term" value="F:siderophore uptake transmembrane transporter activity"/>
    <property type="evidence" value="ECO:0007669"/>
    <property type="project" value="TreeGrafter"/>
</dbReference>